<dbReference type="PROSITE" id="PS00028">
    <property type="entry name" value="ZINC_FINGER_C2H2_1"/>
    <property type="match status" value="1"/>
</dbReference>
<proteinExistence type="predicted"/>
<keyword evidence="1" id="KW-0863">Zinc-finger</keyword>
<feature type="region of interest" description="Disordered" evidence="2">
    <location>
        <begin position="121"/>
        <end position="170"/>
    </location>
</feature>
<sequence length="170" mass="18049">MPPRPQTLPPAQTTSAREAMQSFYCQLCQKGYSRMNDYEAHLGSYDHSHKQRLKDMKAMVRDPHAAARARKAEARADGVISIKLGDSIIAGSPGAVAGSKKGGFKKSGFKSAFVSVEGDVSGGSGAQKLKAAAGEGQESALNKVGARSQLIESDTEDEGYDVYDPNVPTD</sequence>
<evidence type="ECO:0000256" key="2">
    <source>
        <dbReference type="SAM" id="MobiDB-lite"/>
    </source>
</evidence>
<organism evidence="4 5">
    <name type="scientific">Pleurostoma richardsiae</name>
    <dbReference type="NCBI Taxonomy" id="41990"/>
    <lineage>
        <taxon>Eukaryota</taxon>
        <taxon>Fungi</taxon>
        <taxon>Dikarya</taxon>
        <taxon>Ascomycota</taxon>
        <taxon>Pezizomycotina</taxon>
        <taxon>Sordariomycetes</taxon>
        <taxon>Sordariomycetidae</taxon>
        <taxon>Calosphaeriales</taxon>
        <taxon>Pleurostomataceae</taxon>
        <taxon>Pleurostoma</taxon>
    </lineage>
</organism>
<accession>A0AA38RAY6</accession>
<keyword evidence="1" id="KW-0862">Zinc</keyword>
<comment type="caution">
    <text evidence="4">The sequence shown here is derived from an EMBL/GenBank/DDBJ whole genome shotgun (WGS) entry which is preliminary data.</text>
</comment>
<dbReference type="AlphaFoldDB" id="A0AA38RAY6"/>
<reference evidence="4" key="1">
    <citation type="submission" date="2022-07" db="EMBL/GenBank/DDBJ databases">
        <title>Fungi with potential for degradation of polypropylene.</title>
        <authorList>
            <person name="Gostincar C."/>
        </authorList>
    </citation>
    <scope>NUCLEOTIDE SEQUENCE</scope>
    <source>
        <strain evidence="4">EXF-13308</strain>
    </source>
</reference>
<evidence type="ECO:0000259" key="3">
    <source>
        <dbReference type="PROSITE" id="PS00028"/>
    </source>
</evidence>
<feature type="domain" description="C2H2-type" evidence="3">
    <location>
        <begin position="25"/>
        <end position="47"/>
    </location>
</feature>
<evidence type="ECO:0000313" key="4">
    <source>
        <dbReference type="EMBL" id="KAJ9132352.1"/>
    </source>
</evidence>
<dbReference type="SUPFAM" id="SSF57667">
    <property type="entry name" value="beta-beta-alpha zinc fingers"/>
    <property type="match status" value="1"/>
</dbReference>
<dbReference type="Proteomes" id="UP001174694">
    <property type="component" value="Unassembled WGS sequence"/>
</dbReference>
<dbReference type="SMART" id="SM00451">
    <property type="entry name" value="ZnF_U1"/>
    <property type="match status" value="1"/>
</dbReference>
<dbReference type="EMBL" id="JANBVO010000058">
    <property type="protein sequence ID" value="KAJ9132352.1"/>
    <property type="molecule type" value="Genomic_DNA"/>
</dbReference>
<dbReference type="PANTHER" id="PTHR47251">
    <property type="entry name" value="FINGER DOMAIN PROTEIN, PUTATIVE (AFU_ORTHOLOGUE AFUA_3G04180)-RELATED"/>
    <property type="match status" value="1"/>
</dbReference>
<dbReference type="InterPro" id="IPR003604">
    <property type="entry name" value="Matrin/U1-like-C_Znf_C2H2"/>
</dbReference>
<name>A0AA38RAY6_9PEZI</name>
<keyword evidence="5" id="KW-1185">Reference proteome</keyword>
<dbReference type="GO" id="GO:0008270">
    <property type="term" value="F:zinc ion binding"/>
    <property type="evidence" value="ECO:0007669"/>
    <property type="project" value="UniProtKB-KW"/>
</dbReference>
<dbReference type="PANTHER" id="PTHR47251:SF1">
    <property type="entry name" value="FINGER DOMAIN PROTEIN, PUTATIVE (AFU_ORTHOLOGUE AFUA_3G04180)-RELATED"/>
    <property type="match status" value="1"/>
</dbReference>
<dbReference type="InterPro" id="IPR013087">
    <property type="entry name" value="Znf_C2H2_type"/>
</dbReference>
<evidence type="ECO:0000256" key="1">
    <source>
        <dbReference type="ARBA" id="ARBA00022771"/>
    </source>
</evidence>
<keyword evidence="1" id="KW-0479">Metal-binding</keyword>
<protein>
    <recommendedName>
        <fullName evidence="3">C2H2-type domain-containing protein</fullName>
    </recommendedName>
</protein>
<gene>
    <name evidence="4" type="ORF">NKR23_g11273</name>
</gene>
<evidence type="ECO:0000313" key="5">
    <source>
        <dbReference type="Proteomes" id="UP001174694"/>
    </source>
</evidence>
<dbReference type="GO" id="GO:0003676">
    <property type="term" value="F:nucleic acid binding"/>
    <property type="evidence" value="ECO:0007669"/>
    <property type="project" value="InterPro"/>
</dbReference>
<dbReference type="InterPro" id="IPR036236">
    <property type="entry name" value="Znf_C2H2_sf"/>
</dbReference>